<accession>A0A6M3KD62</accession>
<protein>
    <recommendedName>
        <fullName evidence="1">DUF5675 domain-containing protein</fullName>
    </recommendedName>
</protein>
<organism evidence="3">
    <name type="scientific">viral metagenome</name>
    <dbReference type="NCBI Taxonomy" id="1070528"/>
    <lineage>
        <taxon>unclassified sequences</taxon>
        <taxon>metagenomes</taxon>
        <taxon>organismal metagenomes</taxon>
    </lineage>
</organism>
<feature type="domain" description="DUF5675" evidence="1">
    <location>
        <begin position="6"/>
        <end position="126"/>
    </location>
</feature>
<dbReference type="InterPro" id="IPR043732">
    <property type="entry name" value="DUF5675"/>
</dbReference>
<dbReference type="Pfam" id="PF18925">
    <property type="entry name" value="DUF5675"/>
    <property type="match status" value="1"/>
</dbReference>
<dbReference type="EMBL" id="MT141421">
    <property type="protein sequence ID" value="QJA60822.1"/>
    <property type="molecule type" value="Genomic_DNA"/>
</dbReference>
<reference evidence="3" key="1">
    <citation type="submission" date="2020-03" db="EMBL/GenBank/DDBJ databases">
        <title>The deep terrestrial virosphere.</title>
        <authorList>
            <person name="Holmfeldt K."/>
            <person name="Nilsson E."/>
            <person name="Simone D."/>
            <person name="Lopez-Fernandez M."/>
            <person name="Wu X."/>
            <person name="de Brujin I."/>
            <person name="Lundin D."/>
            <person name="Andersson A."/>
            <person name="Bertilsson S."/>
            <person name="Dopson M."/>
        </authorList>
    </citation>
    <scope>NUCLEOTIDE SEQUENCE</scope>
    <source>
        <strain evidence="3">MM415A00871</strain>
        <strain evidence="2">MM415B01048</strain>
    </source>
</reference>
<evidence type="ECO:0000259" key="1">
    <source>
        <dbReference type="Pfam" id="PF18925"/>
    </source>
</evidence>
<evidence type="ECO:0000313" key="2">
    <source>
        <dbReference type="EMBL" id="QJA60822.1"/>
    </source>
</evidence>
<evidence type="ECO:0000313" key="3">
    <source>
        <dbReference type="EMBL" id="QJA79478.1"/>
    </source>
</evidence>
<gene>
    <name evidence="3" type="ORF">MM415A00871_0004</name>
    <name evidence="2" type="ORF">MM415B01048_0030</name>
</gene>
<sequence length="142" mass="16197">MIHVKLLRMNEDPKQTLGVWLVFDDLDLIYDCRTLELPDKGNRKNISCITAGIYDCVKRSSTKFGKHFWVTNVAGRELILVHPLNFFTQTEGCIGVGRWQADLNSDGKNDLVNSKTALSHIYSLLYDMASFKLEIIDCKLKT</sequence>
<name>A0A6M3KD62_9ZZZZ</name>
<dbReference type="EMBL" id="MT142383">
    <property type="protein sequence ID" value="QJA79478.1"/>
    <property type="molecule type" value="Genomic_DNA"/>
</dbReference>
<proteinExistence type="predicted"/>
<dbReference type="AlphaFoldDB" id="A0A6M3KD62"/>